<evidence type="ECO:0000256" key="3">
    <source>
        <dbReference type="SAM" id="MobiDB-lite"/>
    </source>
</evidence>
<feature type="domain" description="K Homology" evidence="4">
    <location>
        <begin position="70"/>
        <end position="134"/>
    </location>
</feature>
<dbReference type="Pfam" id="PF00013">
    <property type="entry name" value="KH_1"/>
    <property type="match status" value="2"/>
</dbReference>
<dbReference type="SUPFAM" id="SSF47986">
    <property type="entry name" value="DEATH domain"/>
    <property type="match status" value="1"/>
</dbReference>
<feature type="domain" description="K Homology" evidence="4">
    <location>
        <begin position="2"/>
        <end position="66"/>
    </location>
</feature>
<keyword evidence="2" id="KW-0694">RNA-binding</keyword>
<dbReference type="GO" id="GO:0003723">
    <property type="term" value="F:RNA binding"/>
    <property type="evidence" value="ECO:0007669"/>
    <property type="project" value="UniProtKB-UniRule"/>
</dbReference>
<dbReference type="EMBL" id="LSMT01001152">
    <property type="protein sequence ID" value="PFX12864.1"/>
    <property type="molecule type" value="Genomic_DNA"/>
</dbReference>
<dbReference type="SUPFAM" id="SSF52540">
    <property type="entry name" value="P-loop containing nucleoside triphosphate hydrolases"/>
    <property type="match status" value="1"/>
</dbReference>
<dbReference type="Gene3D" id="3.30.1370.10">
    <property type="entry name" value="K Homology domain, type 1"/>
    <property type="match status" value="2"/>
</dbReference>
<keyword evidence="6" id="KW-1185">Reference proteome</keyword>
<feature type="compositionally biased region" description="Acidic residues" evidence="3">
    <location>
        <begin position="591"/>
        <end position="600"/>
    </location>
</feature>
<dbReference type="InterPro" id="IPR027417">
    <property type="entry name" value="P-loop_NTPase"/>
</dbReference>
<dbReference type="InterPro" id="IPR004088">
    <property type="entry name" value="KH_dom_type_1"/>
</dbReference>
<organism evidence="5 6">
    <name type="scientific">Stylophora pistillata</name>
    <name type="common">Smooth cauliflower coral</name>
    <dbReference type="NCBI Taxonomy" id="50429"/>
    <lineage>
        <taxon>Eukaryota</taxon>
        <taxon>Metazoa</taxon>
        <taxon>Cnidaria</taxon>
        <taxon>Anthozoa</taxon>
        <taxon>Hexacorallia</taxon>
        <taxon>Scleractinia</taxon>
        <taxon>Astrocoeniina</taxon>
        <taxon>Pocilloporidae</taxon>
        <taxon>Stylophora</taxon>
    </lineage>
</organism>
<evidence type="ECO:0000259" key="4">
    <source>
        <dbReference type="SMART" id="SM00322"/>
    </source>
</evidence>
<accession>A0A2B4R3E7</accession>
<feature type="compositionally biased region" description="Polar residues" evidence="3">
    <location>
        <begin position="608"/>
        <end position="623"/>
    </location>
</feature>
<dbReference type="STRING" id="50429.A0A2B4R3E7"/>
<comment type="caution">
    <text evidence="5">The sequence shown here is derived from an EMBL/GenBank/DDBJ whole genome shotgun (WGS) entry which is preliminary data.</text>
</comment>
<dbReference type="PROSITE" id="PS50084">
    <property type="entry name" value="KH_TYPE_1"/>
    <property type="match status" value="2"/>
</dbReference>
<dbReference type="PANTHER" id="PTHR47508:SF1">
    <property type="entry name" value="NON-SPECIFIC SERINE_THREONINE PROTEIN KINASE"/>
    <property type="match status" value="1"/>
</dbReference>
<dbReference type="OrthoDB" id="5962960at2759"/>
<dbReference type="Proteomes" id="UP000225706">
    <property type="component" value="Unassembled WGS sequence"/>
</dbReference>
<dbReference type="CDD" id="cd00105">
    <property type="entry name" value="KH-I"/>
    <property type="match status" value="2"/>
</dbReference>
<dbReference type="InterPro" id="IPR036612">
    <property type="entry name" value="KH_dom_type_1_sf"/>
</dbReference>
<dbReference type="Gene3D" id="3.40.50.300">
    <property type="entry name" value="P-loop containing nucleotide triphosphate hydrolases"/>
    <property type="match status" value="2"/>
</dbReference>
<dbReference type="SUPFAM" id="SSF54791">
    <property type="entry name" value="Eukaryotic type KH-domain (KH-domain type I)"/>
    <property type="match status" value="2"/>
</dbReference>
<protein>
    <submittedName>
        <fullName evidence="5">Putative serine/threonine-protein kinase pats1</fullName>
    </submittedName>
</protein>
<keyword evidence="1" id="KW-0677">Repeat</keyword>
<evidence type="ECO:0000256" key="2">
    <source>
        <dbReference type="PROSITE-ProRule" id="PRU00117"/>
    </source>
</evidence>
<dbReference type="PANTHER" id="PTHR47508">
    <property type="entry name" value="SAM DOMAIN-CONTAINING PROTEIN-RELATED"/>
    <property type="match status" value="1"/>
</dbReference>
<dbReference type="InterPro" id="IPR032171">
    <property type="entry name" value="COR-A"/>
</dbReference>
<dbReference type="InterPro" id="IPR011029">
    <property type="entry name" value="DEATH-like_dom_sf"/>
</dbReference>
<dbReference type="Pfam" id="PF16095">
    <property type="entry name" value="COR-A"/>
    <property type="match status" value="1"/>
</dbReference>
<keyword evidence="5" id="KW-0418">Kinase</keyword>
<dbReference type="SMART" id="SM00322">
    <property type="entry name" value="KH"/>
    <property type="match status" value="2"/>
</dbReference>
<dbReference type="InterPro" id="IPR004087">
    <property type="entry name" value="KH_dom"/>
</dbReference>
<dbReference type="GO" id="GO:0016301">
    <property type="term" value="F:kinase activity"/>
    <property type="evidence" value="ECO:0007669"/>
    <property type="project" value="UniProtKB-KW"/>
</dbReference>
<evidence type="ECO:0000256" key="1">
    <source>
        <dbReference type="ARBA" id="ARBA00022737"/>
    </source>
</evidence>
<gene>
    <name evidence="5" type="primary">pats1</name>
    <name evidence="5" type="ORF">AWC38_SpisGene23109</name>
</gene>
<reference evidence="6" key="1">
    <citation type="journal article" date="2017" name="bioRxiv">
        <title>Comparative analysis of the genomes of Stylophora pistillata and Acropora digitifera provides evidence for extensive differences between species of corals.</title>
        <authorList>
            <person name="Voolstra C.R."/>
            <person name="Li Y."/>
            <person name="Liew Y.J."/>
            <person name="Baumgarten S."/>
            <person name="Zoccola D."/>
            <person name="Flot J.-F."/>
            <person name="Tambutte S."/>
            <person name="Allemand D."/>
            <person name="Aranda M."/>
        </authorList>
    </citation>
    <scope>NUCLEOTIDE SEQUENCE [LARGE SCALE GENOMIC DNA]</scope>
</reference>
<dbReference type="Gene3D" id="1.10.10.10">
    <property type="entry name" value="Winged helix-like DNA-binding domain superfamily/Winged helix DNA-binding domain"/>
    <property type="match status" value="1"/>
</dbReference>
<sequence length="1471" mass="169612">MEREFIPVPIDLKAHIIGRHRSVINEMMTRSGAIIEPGRREHAGFIVSGRPEELEVARQLISEKLEELNNNWDELVEIPNSYKGRVIGKYRATLRQIETQTEVKLIVKDGEVYIVRGTHQQRRHAKMNIGTIVAGARLKYFENEFYKVRAYVDGCHLPANCKLKLQEVQMEDRMALPGSETQYRLELAEHCESKNLHHDRNDTVYQSDLKDEVLMSLRKIKDNRETDESPKADMWCHLGTSIIRVREEDDIGQKTWDIEEIAENFQRPDSGEKMFWKVSFRERDDIPEDIFKRTGLKEITEDNEYISRYDLTYLTPCFNQLRYRTAIRGDVPEIEVRRALSTYLSRLTLTDEDAFGLRLPDHDFPDGFHLLHKRCCQRKMYSTRPGFFAILSQEDSWWIDPLGNERSRKSTDLHLHSEECDKLLNGTDWEPEVIAQKLPEFIQFVKEIQGFVVREMNGYGSTRTVPPEIRARGPEALEAYKDALAEGQTCVKRVPLMFVGQDRSGKTSVKKSLKGISFNPDEDSTVGIEVDTYDCKVTTEVWKTGKKDLRENFDEASFSFEHNTARWIADKLMEEENVANVRGRGSTLSENYDDFEETNTLEERYPSETASYTEPSGSPTNRANVHPSLGEPSLTTRGEYNLTPTKYDDDVLNSTSGEVPEGIAKLISQFLQDDWKDDRGDIYSITWDFAGQSVYYVTHPLFLTRRAIYFLVYDLSRNPSDKAIPLVKQGVYRKIEDKYNLKTNFDYLEFWMSSLASLMEQKNRPQSSEKEVLPKKLPAVFLVCTHADKPYCNRNPFALAKEIFGDLKAKPNGAHLFDVFCVDNTVSGSEFECQEIMRLREKVHEVATELPHVNEAIPIKWLKYENALRVIKENDRKFISLATAKEIAFKVCKINKNNEIVTLLNFLHDLRVLIHFDDSPELSDLVILDTQWLIDVFKSVITVRSYDSEEKNFADLWLKLEKEGILEEKLLKHVWNSLIPQKETHETLIAIMEKFSLLCPWPSSQDSCNKHYLVPSMLRTNPPKMISSLVESAQIPSLFLKFDAGQVPPGLFPRFVLEFFLWCRIEFPRSVPPQIYNNFARFYIFPDQGLSIVLLCHSSAIEVIVVSVNSEIGMVDMASIRVFRSQLTLMIDRIWNKFFWVKNVACRVCFLCPICSHGRMVSFCTQHFIENCEQEDCLHFISESDFDNKTPQVLCKKFATAQDNRIQAEDFAPWISLSEDKVVTGQRDERPILKDRAEEKSTELRHEAVTSLQLSTLVSTEVERILVPSLAGSWQMQPLLSDQFQLGTKKLQDAVNTSKWREESTLELPSGIREFLQLKSEHSETVVAKLLQHLKLDDSSFKDPLAEHKTEAKKWIRCLMREAKCLNRTDVAEYLRKTMPAGTTGPLLEECCNVLEIPIRLKTDLAVRLCGGDEWKIVAEKLGFQDSHIRCLDNRFKNPFAVILENCSMMCVGQLYNVLVDCGFPLIADLL</sequence>
<keyword evidence="5" id="KW-0808">Transferase</keyword>
<proteinExistence type="predicted"/>
<evidence type="ECO:0000313" key="6">
    <source>
        <dbReference type="Proteomes" id="UP000225706"/>
    </source>
</evidence>
<dbReference type="InterPro" id="IPR036388">
    <property type="entry name" value="WH-like_DNA-bd_sf"/>
</dbReference>
<name>A0A2B4R3E7_STYPI</name>
<evidence type="ECO:0000313" key="5">
    <source>
        <dbReference type="EMBL" id="PFX12864.1"/>
    </source>
</evidence>
<feature type="region of interest" description="Disordered" evidence="3">
    <location>
        <begin position="589"/>
        <end position="638"/>
    </location>
</feature>